<evidence type="ECO:0000313" key="4">
    <source>
        <dbReference type="EMBL" id="PPK87891.1"/>
    </source>
</evidence>
<feature type="signal peptide" evidence="2">
    <location>
        <begin position="1"/>
        <end position="18"/>
    </location>
</feature>
<dbReference type="InterPro" id="IPR011990">
    <property type="entry name" value="TPR-like_helical_dom_sf"/>
</dbReference>
<dbReference type="AlphaFoldDB" id="A0A2S6I8S1"/>
<reference evidence="4 5" key="1">
    <citation type="submission" date="2018-02" db="EMBL/GenBank/DDBJ databases">
        <title>Genomic Encyclopedia of Archaeal and Bacterial Type Strains, Phase II (KMG-II): from individual species to whole genera.</title>
        <authorList>
            <person name="Goeker M."/>
        </authorList>
    </citation>
    <scope>NUCLEOTIDE SEQUENCE [LARGE SCALE GENOMIC DNA]</scope>
    <source>
        <strain evidence="4 5">DSM 29526</strain>
    </source>
</reference>
<dbReference type="PANTHER" id="PTHR46825:SF9">
    <property type="entry name" value="BETA-LACTAMASE-RELATED DOMAIN-CONTAINING PROTEIN"/>
    <property type="match status" value="1"/>
</dbReference>
<accession>A0A2S6I8S1</accession>
<evidence type="ECO:0000256" key="2">
    <source>
        <dbReference type="SAM" id="SignalP"/>
    </source>
</evidence>
<evidence type="ECO:0000259" key="3">
    <source>
        <dbReference type="Pfam" id="PF00144"/>
    </source>
</evidence>
<evidence type="ECO:0000256" key="1">
    <source>
        <dbReference type="PROSITE-ProRule" id="PRU00339"/>
    </source>
</evidence>
<dbReference type="PROSITE" id="PS50005">
    <property type="entry name" value="TPR"/>
    <property type="match status" value="1"/>
</dbReference>
<comment type="caution">
    <text evidence="4">The sequence shown here is derived from an EMBL/GenBank/DDBJ whole genome shotgun (WGS) entry which is preliminary data.</text>
</comment>
<feature type="domain" description="Beta-lactamase-related" evidence="3">
    <location>
        <begin position="39"/>
        <end position="365"/>
    </location>
</feature>
<organism evidence="4 5">
    <name type="scientific">Neolewinella xylanilytica</name>
    <dbReference type="NCBI Taxonomy" id="1514080"/>
    <lineage>
        <taxon>Bacteria</taxon>
        <taxon>Pseudomonadati</taxon>
        <taxon>Bacteroidota</taxon>
        <taxon>Saprospiria</taxon>
        <taxon>Saprospirales</taxon>
        <taxon>Lewinellaceae</taxon>
        <taxon>Neolewinella</taxon>
    </lineage>
</organism>
<name>A0A2S6I8S1_9BACT</name>
<dbReference type="Gene3D" id="3.40.710.10">
    <property type="entry name" value="DD-peptidase/beta-lactamase superfamily"/>
    <property type="match status" value="1"/>
</dbReference>
<dbReference type="OrthoDB" id="9793489at2"/>
<dbReference type="Pfam" id="PF13428">
    <property type="entry name" value="TPR_14"/>
    <property type="match status" value="1"/>
</dbReference>
<keyword evidence="1" id="KW-0802">TPR repeat</keyword>
<feature type="repeat" description="TPR" evidence="1">
    <location>
        <begin position="461"/>
        <end position="494"/>
    </location>
</feature>
<dbReference type="InterPro" id="IPR001466">
    <property type="entry name" value="Beta-lactam-related"/>
</dbReference>
<sequence length="509" mass="56710">MRSNILFLLCLMIGTAHAQRAVDGLSDYQIHQLDSMTSVWEQHGLLNGGVGVIRDGNLIYQRSAGWANKEAKVPNSAATNFNLASVSKPFTAIAVLQLVGEKKLGLDKPLYSYLPEFPYPTITVRHLLSHTSGLPEDSEVMKEYIEMHPEVVISNREVYHMLTKGDYGLVYAPGTRHGYNNLNFVLLGLAIEEVTDVPFATYMKEKVFGPAGMENTYVRHADGPNTARYFYPTYHDSAVVNVDSLDRPAIYTNFHTGGLFGSSNVMTTIEDMAAFDKALDDDVLLSTSLKKQMLSPTVLDNGDTLRTGGGKKTFALGWNLNTQNSAGKHVVWHDGSLVGHTTIFYKNFTDDVSLVMYENESNPHFFYKFLGMANVVEGLAGINVSLSKSLVREFGVTLVKEGTDAAVSKFNVFKRDTAYYMNEFEMNDLGYELLLRDTFSGHEMLALEVFKLNSLLFPDSSNAYDSYAEALMENGKFDEAIAMYELTLRMNPANSLAQENLAKLKKVRR</sequence>
<feature type="chain" id="PRO_5015684668" evidence="2">
    <location>
        <begin position="19"/>
        <end position="509"/>
    </location>
</feature>
<proteinExistence type="predicted"/>
<dbReference type="PANTHER" id="PTHR46825">
    <property type="entry name" value="D-ALANYL-D-ALANINE-CARBOXYPEPTIDASE/ENDOPEPTIDASE AMPH"/>
    <property type="match status" value="1"/>
</dbReference>
<dbReference type="SUPFAM" id="SSF48452">
    <property type="entry name" value="TPR-like"/>
    <property type="match status" value="1"/>
</dbReference>
<dbReference type="Proteomes" id="UP000237662">
    <property type="component" value="Unassembled WGS sequence"/>
</dbReference>
<dbReference type="Gene3D" id="1.25.40.10">
    <property type="entry name" value="Tetratricopeptide repeat domain"/>
    <property type="match status" value="1"/>
</dbReference>
<evidence type="ECO:0000313" key="5">
    <source>
        <dbReference type="Proteomes" id="UP000237662"/>
    </source>
</evidence>
<dbReference type="InterPro" id="IPR050491">
    <property type="entry name" value="AmpC-like"/>
</dbReference>
<dbReference type="InterPro" id="IPR019734">
    <property type="entry name" value="TPR_rpt"/>
</dbReference>
<protein>
    <submittedName>
        <fullName evidence="4">CubicO group peptidase (Beta-lactamase class C family)</fullName>
    </submittedName>
</protein>
<dbReference type="SUPFAM" id="SSF56601">
    <property type="entry name" value="beta-lactamase/transpeptidase-like"/>
    <property type="match status" value="1"/>
</dbReference>
<dbReference type="InterPro" id="IPR012338">
    <property type="entry name" value="Beta-lactam/transpept-like"/>
</dbReference>
<gene>
    <name evidence="4" type="ORF">CLV84_0847</name>
</gene>
<keyword evidence="5" id="KW-1185">Reference proteome</keyword>
<dbReference type="Pfam" id="PF00144">
    <property type="entry name" value="Beta-lactamase"/>
    <property type="match status" value="1"/>
</dbReference>
<dbReference type="EMBL" id="PTJC01000005">
    <property type="protein sequence ID" value="PPK87891.1"/>
    <property type="molecule type" value="Genomic_DNA"/>
</dbReference>
<keyword evidence="2" id="KW-0732">Signal</keyword>